<dbReference type="PANTHER" id="PTHR35149:SF1">
    <property type="entry name" value="DUF5655 DOMAIN-CONTAINING PROTEIN"/>
    <property type="match status" value="1"/>
</dbReference>
<organism evidence="3 4">
    <name type="scientific">Haloquadratum walsbyi (strain DSM 16854 / JCM 12705 / C23)</name>
    <dbReference type="NCBI Taxonomy" id="768065"/>
    <lineage>
        <taxon>Archaea</taxon>
        <taxon>Methanobacteriati</taxon>
        <taxon>Methanobacteriota</taxon>
        <taxon>Stenosarchaea group</taxon>
        <taxon>Halobacteria</taxon>
        <taxon>Halobacteriales</taxon>
        <taxon>Haloferacaceae</taxon>
        <taxon>Haloquadratum</taxon>
    </lineage>
</organism>
<dbReference type="InterPro" id="IPR004919">
    <property type="entry name" value="GmrSD_N"/>
</dbReference>
<feature type="domain" description="GmrSD restriction endonucleases N-terminal" evidence="1">
    <location>
        <begin position="8"/>
        <end position="213"/>
    </location>
</feature>
<dbReference type="Pfam" id="PF03235">
    <property type="entry name" value="GmrSD_N"/>
    <property type="match status" value="1"/>
</dbReference>
<protein>
    <submittedName>
        <fullName evidence="3">DUF262/DUF1524 domain protein</fullName>
    </submittedName>
</protein>
<dbReference type="RefSeq" id="WP_014556069.1">
    <property type="nucleotide sequence ID" value="NC_017459.1"/>
</dbReference>
<evidence type="ECO:0000313" key="4">
    <source>
        <dbReference type="Proteomes" id="UP000007954"/>
    </source>
</evidence>
<feature type="domain" description="GmrSD restriction endonucleases C-terminal" evidence="2">
    <location>
        <begin position="437"/>
        <end position="550"/>
    </location>
</feature>
<dbReference type="HOGENOM" id="CLU_011736_6_1_2"/>
<dbReference type="InterPro" id="IPR011089">
    <property type="entry name" value="GmrSD_C"/>
</dbReference>
<evidence type="ECO:0000259" key="1">
    <source>
        <dbReference type="Pfam" id="PF03235"/>
    </source>
</evidence>
<evidence type="ECO:0000313" key="3">
    <source>
        <dbReference type="EMBL" id="CCC40452.1"/>
    </source>
</evidence>
<dbReference type="KEGG" id="hwc:Hqrw_2616"/>
<dbReference type="OrthoDB" id="305894at2157"/>
<sequence>MRAEFRKIRDLFTKGGTKFEVPDYQRGFEWERSQFEDLWFDIQRLEDTEDIHYLGNIILLKQDSESYEIVDGQQRMVTISIFMMAIRDILCQDNQDDRRIEDIINAYPSDQTDPVRRIRLNDDEADEHFENLWLGNSENIDGSIQTAYDYFLDRLNDVEQEKIESSLVPKIIKSLRIVETRSDTTSLAYMIFQSQNERGKDVSPAILAKARIFGAADREESRERQQKITGHWKKIYRRLNSELGGTRFHENTRVRRVLSHILINSESSTPAQISKSAFYRTFDEVVQQKNDVLKFVKDIDNQVDTYLQIASNDLDVEARDFSDDAKKSLQYLNSAATQGEILSLSIITNTDDNRQREEFLRLASVIGMRMQLGGESSSDILDAIHAVASDVRESDDIRSTLRRSVRNRTPEDSEIIEYLKANSLTLDGSWRFRTLLILQSIENGRRTGTSLELGSLDIEHIAPRRTFAKSEYAEWRIGLDMEEFEENGKRDCLGNLTLLHKNDHSAIDESSFSRKSRAYRNSDIKIAQEIADIDTWNHEKIDERSERLAKELVNRWSI</sequence>
<dbReference type="PANTHER" id="PTHR35149">
    <property type="entry name" value="SLL5132 PROTEIN"/>
    <property type="match status" value="1"/>
</dbReference>
<name>G0LL12_HALWC</name>
<dbReference type="EMBL" id="FR746099">
    <property type="protein sequence ID" value="CCC40452.1"/>
    <property type="molecule type" value="Genomic_DNA"/>
</dbReference>
<dbReference type="GeneID" id="12447341"/>
<dbReference type="Pfam" id="PF07510">
    <property type="entry name" value="GmrSD_C"/>
    <property type="match status" value="1"/>
</dbReference>
<reference evidence="3 4" key="1">
    <citation type="journal article" date="2011" name="PLoS ONE">
        <title>Haloquadratum walsbyi: limited diversity in a global pond.</title>
        <authorList>
            <person name="Dyall-Smith M."/>
            <person name="Pfeiffer F."/>
            <person name="Klee K."/>
            <person name="Palm P."/>
            <person name="Gross K."/>
            <person name="Schuster S.C."/>
            <person name="Rampp M."/>
            <person name="Oesterhelt D."/>
        </authorList>
    </citation>
    <scope>NUCLEOTIDE SEQUENCE [LARGE SCALE GENOMIC DNA]</scope>
    <source>
        <strain evidence="4">DSM 16854 / JCM 12705 / C23</strain>
    </source>
</reference>
<proteinExistence type="predicted"/>
<evidence type="ECO:0000259" key="2">
    <source>
        <dbReference type="Pfam" id="PF07510"/>
    </source>
</evidence>
<gene>
    <name evidence="3" type="ordered locus">Hqrw_2616</name>
</gene>
<accession>G0LL12</accession>
<dbReference type="Proteomes" id="UP000007954">
    <property type="component" value="Chromosome"/>
</dbReference>
<dbReference type="AlphaFoldDB" id="G0LL12"/>